<dbReference type="EMBL" id="CP074132">
    <property type="protein sequence ID" value="QUX30645.1"/>
    <property type="molecule type" value="Genomic_DNA"/>
</dbReference>
<dbReference type="RefSeq" id="WP_212643395.1">
    <property type="nucleotide sequence ID" value="NZ_CP074132.1"/>
</dbReference>
<accession>A0ABX8C895</accession>
<evidence type="ECO:0000313" key="2">
    <source>
        <dbReference type="Proteomes" id="UP000678016"/>
    </source>
</evidence>
<gene>
    <name evidence="1" type="ORF">KGD83_09135</name>
</gene>
<protein>
    <submittedName>
        <fullName evidence="1">Uncharacterized protein</fullName>
    </submittedName>
</protein>
<organism evidence="1 2">
    <name type="scientific">Nocardiopsis akebiae</name>
    <dbReference type="NCBI Taxonomy" id="2831968"/>
    <lineage>
        <taxon>Bacteria</taxon>
        <taxon>Bacillati</taxon>
        <taxon>Actinomycetota</taxon>
        <taxon>Actinomycetes</taxon>
        <taxon>Streptosporangiales</taxon>
        <taxon>Nocardiopsidaceae</taxon>
        <taxon>Nocardiopsis</taxon>
    </lineage>
</organism>
<reference evidence="2" key="1">
    <citation type="submission" date="2021-05" db="EMBL/GenBank/DDBJ databases">
        <title>Direct Submission.</title>
        <authorList>
            <person name="Li K."/>
            <person name="Gao J."/>
        </authorList>
    </citation>
    <scope>NUCLEOTIDE SEQUENCE [LARGE SCALE GENOMIC DNA]</scope>
    <source>
        <strain evidence="2">HDS12</strain>
    </source>
</reference>
<keyword evidence="2" id="KW-1185">Reference proteome</keyword>
<sequence>MSSLSSAPTVGASVQPDTHQVMAWLCPTGQLAHLVPLPPDSARHLANQLNTAADIADQLRKGTDS</sequence>
<name>A0ABX8C895_9ACTN</name>
<dbReference type="Proteomes" id="UP000678016">
    <property type="component" value="Chromosome"/>
</dbReference>
<proteinExistence type="predicted"/>
<evidence type="ECO:0000313" key="1">
    <source>
        <dbReference type="EMBL" id="QUX30645.1"/>
    </source>
</evidence>